<keyword evidence="3" id="KW-1185">Reference proteome</keyword>
<gene>
    <name evidence="2" type="ORF">NDU88_002665</name>
</gene>
<dbReference type="EMBL" id="JANPWB010000013">
    <property type="protein sequence ID" value="KAJ1105257.1"/>
    <property type="molecule type" value="Genomic_DNA"/>
</dbReference>
<feature type="compositionally biased region" description="Low complexity" evidence="1">
    <location>
        <begin position="56"/>
        <end position="68"/>
    </location>
</feature>
<evidence type="ECO:0000256" key="1">
    <source>
        <dbReference type="SAM" id="MobiDB-lite"/>
    </source>
</evidence>
<feature type="region of interest" description="Disordered" evidence="1">
    <location>
        <begin position="53"/>
        <end position="77"/>
    </location>
</feature>
<dbReference type="AlphaFoldDB" id="A0AAV7MSC0"/>
<evidence type="ECO:0000313" key="3">
    <source>
        <dbReference type="Proteomes" id="UP001066276"/>
    </source>
</evidence>
<sequence length="185" mass="20933">MEEEQIAYLPVDDNFFHIMKTSVYKVVTQLMALLEKNIDLMVSQCSLSLPAEDPAGPSGFSSRGRPGSQEPTGKRAGNNALEAFARLKKACIEHPHNPDSYCDKLIDFPRSLDAELDPEGHVPLHLKTPQWMRSTRMISLTMMIWFTHGRRNGCRHPKCPPMWQASFVNRWIKKSGTACYAINCV</sequence>
<accession>A0AAV7MSC0</accession>
<evidence type="ECO:0000313" key="2">
    <source>
        <dbReference type="EMBL" id="KAJ1105257.1"/>
    </source>
</evidence>
<proteinExistence type="predicted"/>
<reference evidence="2" key="1">
    <citation type="journal article" date="2022" name="bioRxiv">
        <title>Sequencing and chromosome-scale assembly of the giantPleurodeles waltlgenome.</title>
        <authorList>
            <person name="Brown T."/>
            <person name="Elewa A."/>
            <person name="Iarovenko S."/>
            <person name="Subramanian E."/>
            <person name="Araus A.J."/>
            <person name="Petzold A."/>
            <person name="Susuki M."/>
            <person name="Suzuki K.-i.T."/>
            <person name="Hayashi T."/>
            <person name="Toyoda A."/>
            <person name="Oliveira C."/>
            <person name="Osipova E."/>
            <person name="Leigh N.D."/>
            <person name="Simon A."/>
            <person name="Yun M.H."/>
        </authorList>
    </citation>
    <scope>NUCLEOTIDE SEQUENCE</scope>
    <source>
        <strain evidence="2">20211129_DDA</strain>
        <tissue evidence="2">Liver</tissue>
    </source>
</reference>
<organism evidence="2 3">
    <name type="scientific">Pleurodeles waltl</name>
    <name type="common">Iberian ribbed newt</name>
    <dbReference type="NCBI Taxonomy" id="8319"/>
    <lineage>
        <taxon>Eukaryota</taxon>
        <taxon>Metazoa</taxon>
        <taxon>Chordata</taxon>
        <taxon>Craniata</taxon>
        <taxon>Vertebrata</taxon>
        <taxon>Euteleostomi</taxon>
        <taxon>Amphibia</taxon>
        <taxon>Batrachia</taxon>
        <taxon>Caudata</taxon>
        <taxon>Salamandroidea</taxon>
        <taxon>Salamandridae</taxon>
        <taxon>Pleurodelinae</taxon>
        <taxon>Pleurodeles</taxon>
    </lineage>
</organism>
<dbReference type="Proteomes" id="UP001066276">
    <property type="component" value="Chromosome 9"/>
</dbReference>
<name>A0AAV7MSC0_PLEWA</name>
<protein>
    <submittedName>
        <fullName evidence="2">Uncharacterized protein</fullName>
    </submittedName>
</protein>
<comment type="caution">
    <text evidence="2">The sequence shown here is derived from an EMBL/GenBank/DDBJ whole genome shotgun (WGS) entry which is preliminary data.</text>
</comment>